<dbReference type="EMBL" id="CAUYUJ010013891">
    <property type="protein sequence ID" value="CAK0836881.1"/>
    <property type="molecule type" value="Genomic_DNA"/>
</dbReference>
<name>A0ABN9SWK5_9DINO</name>
<feature type="region of interest" description="Disordered" evidence="1">
    <location>
        <begin position="122"/>
        <end position="180"/>
    </location>
</feature>
<sequence length="308" mass="33588">MSTAFGPLLALGFLVLAVASAMWGSLALRMQIKVELFVLRLLCWLQPNLNYGVDAAKAVRLANQDLQQKKSKFTKLEDQLCKVRAALEHCRQVVRLAEVRKIAADEEASQFNEDAWAEKKKIEQKQAELDARAAQEARGRAHVPGPAQGTPPAAAGAAAAPASPEGAGGHGAAHDGPLVPGLTPAGMVDFGWVEQNLHTLEEHDLARLEGRSAASSEQWRNVLQWAKSQKADIPMDFDDEVSDAGIGVSDVGELRGLRKRAAEHGLGPEGSRKYGELLQAHRDLQRSFGQHAPTERRRAREKREKIKV</sequence>
<feature type="region of interest" description="Disordered" evidence="1">
    <location>
        <begin position="284"/>
        <end position="308"/>
    </location>
</feature>
<comment type="caution">
    <text evidence="2">The sequence shown here is derived from an EMBL/GenBank/DDBJ whole genome shotgun (WGS) entry which is preliminary data.</text>
</comment>
<reference evidence="2" key="1">
    <citation type="submission" date="2023-10" db="EMBL/GenBank/DDBJ databases">
        <authorList>
            <person name="Chen Y."/>
            <person name="Shah S."/>
            <person name="Dougan E. K."/>
            <person name="Thang M."/>
            <person name="Chan C."/>
        </authorList>
    </citation>
    <scope>NUCLEOTIDE SEQUENCE [LARGE SCALE GENOMIC DNA]</scope>
</reference>
<evidence type="ECO:0000256" key="1">
    <source>
        <dbReference type="SAM" id="MobiDB-lite"/>
    </source>
</evidence>
<organism evidence="2 3">
    <name type="scientific">Prorocentrum cordatum</name>
    <dbReference type="NCBI Taxonomy" id="2364126"/>
    <lineage>
        <taxon>Eukaryota</taxon>
        <taxon>Sar</taxon>
        <taxon>Alveolata</taxon>
        <taxon>Dinophyceae</taxon>
        <taxon>Prorocentrales</taxon>
        <taxon>Prorocentraceae</taxon>
        <taxon>Prorocentrum</taxon>
    </lineage>
</organism>
<protein>
    <submittedName>
        <fullName evidence="2">Uncharacterized protein</fullName>
    </submittedName>
</protein>
<evidence type="ECO:0000313" key="2">
    <source>
        <dbReference type="EMBL" id="CAK0836881.1"/>
    </source>
</evidence>
<dbReference type="Proteomes" id="UP001189429">
    <property type="component" value="Unassembled WGS sequence"/>
</dbReference>
<feature type="compositionally biased region" description="Basic and acidic residues" evidence="1">
    <location>
        <begin position="293"/>
        <end position="308"/>
    </location>
</feature>
<proteinExistence type="predicted"/>
<evidence type="ECO:0000313" key="3">
    <source>
        <dbReference type="Proteomes" id="UP001189429"/>
    </source>
</evidence>
<keyword evidence="3" id="KW-1185">Reference proteome</keyword>
<feature type="compositionally biased region" description="Basic and acidic residues" evidence="1">
    <location>
        <begin position="122"/>
        <end position="139"/>
    </location>
</feature>
<feature type="compositionally biased region" description="Low complexity" evidence="1">
    <location>
        <begin position="144"/>
        <end position="165"/>
    </location>
</feature>
<gene>
    <name evidence="2" type="ORF">PCOR1329_LOCUS33241</name>
</gene>
<accession>A0ABN9SWK5</accession>